<sequence>MASEVLNILKMYVVIVCLAVTGHCAEDFMDIRRYVKYYESLSYDKTALLQQHQRVRRHLGPKTPVLRLDFEAFQKIFRLRLKPDSDGFEEDFKLLSKNQAWNGDLSHIYSGVLEDEVGSLCQGSLIEGQFEGFIKTSNGTFYVEPMQRYTSESTDNHSVIYHEDDIADFPMVGGHAGFCGTDLLQNLFQSLRQDEPVPRSKRTVDQSKTSCLLHLHVDYLFYQRFGSIEAVVAQVASYMKAVNSIFQKAEIDGIDVINFKVKSMKFDVEENPDDPLQDTFIGPEKLLSLYSEMNWGNYCLSYLLTNRDFNGVLGLAWEGKQNNWGGICSKPVHLQDGQTSSLNTGLITLKNFGQYLLPKFVQLTFAHELGHSLGAPHDEGSDCGGLGITEGKGYFLMFPHAADEVKENSERFSPCSLRHISRLLKVKKDNCFVVSDQPICGNRILEKGEECDECSRSLCVLHGLEQCDCPGQNKKEKCHLCCQQTGNPNTCASTTSSLLSKYFKGQRVALLPGSPCSKNQGYCDHFQTCRLLDADGPIARLKNSLLQLQEFDDVADWMKAHWWVILLGILVVSTVMAGTVYLFGHTLESANEGQ</sequence>
<keyword evidence="1" id="KW-0862">Zinc</keyword>
<dbReference type="SUPFAM" id="SSF55486">
    <property type="entry name" value="Metalloproteases ('zincins'), catalytic domain"/>
    <property type="match status" value="1"/>
</dbReference>
<dbReference type="PANTHER" id="PTHR45702">
    <property type="entry name" value="ADAM10/ADAM17 METALLOPEPTIDASE FAMILY MEMBER"/>
    <property type="match status" value="1"/>
</dbReference>
<feature type="binding site" evidence="1">
    <location>
        <position position="367"/>
    </location>
    <ligand>
        <name>Zn(2+)</name>
        <dbReference type="ChEBI" id="CHEBI:29105"/>
        <note>catalytic</note>
    </ligand>
</feature>
<dbReference type="PANTHER" id="PTHR45702:SF1">
    <property type="entry name" value="DISINTEGRIN AND METALLOPROTEINASE DOMAIN-CONTAINING PROTEIN 10 ISOFORM X1"/>
    <property type="match status" value="1"/>
</dbReference>
<dbReference type="GO" id="GO:0007229">
    <property type="term" value="P:integrin-mediated signaling pathway"/>
    <property type="evidence" value="ECO:0007669"/>
    <property type="project" value="UniProtKB-KW"/>
</dbReference>
<evidence type="ECO:0000256" key="2">
    <source>
        <dbReference type="SAM" id="Phobius"/>
    </source>
</evidence>
<evidence type="ECO:0000256" key="1">
    <source>
        <dbReference type="PROSITE-ProRule" id="PRU00276"/>
    </source>
</evidence>
<keyword evidence="2" id="KW-0812">Transmembrane</keyword>
<dbReference type="AlphaFoldDB" id="A0A556TS95"/>
<dbReference type="InterPro" id="IPR049038">
    <property type="entry name" value="ADAM10_Cys-rich"/>
</dbReference>
<dbReference type="GO" id="GO:0007219">
    <property type="term" value="P:Notch signaling pathway"/>
    <property type="evidence" value="ECO:0007669"/>
    <property type="project" value="TreeGrafter"/>
</dbReference>
<feature type="chain" id="PRO_5022108629" evidence="3">
    <location>
        <begin position="26"/>
        <end position="594"/>
    </location>
</feature>
<dbReference type="OrthoDB" id="2149267at2759"/>
<dbReference type="GO" id="GO:0046872">
    <property type="term" value="F:metal ion binding"/>
    <property type="evidence" value="ECO:0007669"/>
    <property type="project" value="UniProtKB-KW"/>
</dbReference>
<comment type="caution">
    <text evidence="1">Lacks conserved residue(s) required for the propagation of feature annotation.</text>
</comment>
<proteinExistence type="predicted"/>
<keyword evidence="5" id="KW-0401">Integrin</keyword>
<dbReference type="GO" id="GO:0005886">
    <property type="term" value="C:plasma membrane"/>
    <property type="evidence" value="ECO:0007669"/>
    <property type="project" value="TreeGrafter"/>
</dbReference>
<organism evidence="5 6">
    <name type="scientific">Bagarius yarrelli</name>
    <name type="common">Goonch</name>
    <name type="synonym">Bagrus yarrelli</name>
    <dbReference type="NCBI Taxonomy" id="175774"/>
    <lineage>
        <taxon>Eukaryota</taxon>
        <taxon>Metazoa</taxon>
        <taxon>Chordata</taxon>
        <taxon>Craniata</taxon>
        <taxon>Vertebrata</taxon>
        <taxon>Euteleostomi</taxon>
        <taxon>Actinopterygii</taxon>
        <taxon>Neopterygii</taxon>
        <taxon>Teleostei</taxon>
        <taxon>Ostariophysi</taxon>
        <taxon>Siluriformes</taxon>
        <taxon>Sisoridae</taxon>
        <taxon>Sisorinae</taxon>
        <taxon>Bagarius</taxon>
    </lineage>
</organism>
<accession>A0A556TS95</accession>
<dbReference type="GO" id="GO:0004222">
    <property type="term" value="F:metalloendopeptidase activity"/>
    <property type="evidence" value="ECO:0007669"/>
    <property type="project" value="InterPro"/>
</dbReference>
<dbReference type="PROSITE" id="PS50215">
    <property type="entry name" value="ADAM_MEPRO"/>
    <property type="match status" value="1"/>
</dbReference>
<dbReference type="Pfam" id="PF21299">
    <property type="entry name" value="ADAM10_Cys-rich"/>
    <property type="match status" value="1"/>
</dbReference>
<feature type="signal peptide" evidence="3">
    <location>
        <begin position="1"/>
        <end position="25"/>
    </location>
</feature>
<reference evidence="5 6" key="1">
    <citation type="journal article" date="2019" name="Genome Biol. Evol.">
        <title>Whole-Genome Sequencing of the Giant Devil Catfish, Bagarius yarrelli.</title>
        <authorList>
            <person name="Jiang W."/>
            <person name="Lv Y."/>
            <person name="Cheng L."/>
            <person name="Yang K."/>
            <person name="Chao B."/>
            <person name="Wang X."/>
            <person name="Li Y."/>
            <person name="Pan X."/>
            <person name="You X."/>
            <person name="Zhang Y."/>
            <person name="Yang J."/>
            <person name="Li J."/>
            <person name="Zhang X."/>
            <person name="Liu S."/>
            <person name="Sun C."/>
            <person name="Yang J."/>
            <person name="Shi Q."/>
        </authorList>
    </citation>
    <scope>NUCLEOTIDE SEQUENCE [LARGE SCALE GENOMIC DNA]</scope>
    <source>
        <strain evidence="5">JWS20170419001</strain>
        <tissue evidence="5">Muscle</tissue>
    </source>
</reference>
<dbReference type="GO" id="GO:0006509">
    <property type="term" value="P:membrane protein ectodomain proteolysis"/>
    <property type="evidence" value="ECO:0007669"/>
    <property type="project" value="TreeGrafter"/>
</dbReference>
<feature type="binding site" evidence="1">
    <location>
        <position position="371"/>
    </location>
    <ligand>
        <name>Zn(2+)</name>
        <dbReference type="ChEBI" id="CHEBI:29105"/>
        <note>catalytic</note>
    </ligand>
</feature>
<dbReference type="InterPro" id="IPR051489">
    <property type="entry name" value="ADAM_Metalloproteinase"/>
</dbReference>
<dbReference type="Proteomes" id="UP000319801">
    <property type="component" value="Unassembled WGS sequence"/>
</dbReference>
<dbReference type="Gene3D" id="3.40.390.10">
    <property type="entry name" value="Collagenase (Catalytic Domain)"/>
    <property type="match status" value="1"/>
</dbReference>
<keyword evidence="3" id="KW-0732">Signal</keyword>
<dbReference type="InterPro" id="IPR024079">
    <property type="entry name" value="MetalloPept_cat_dom_sf"/>
</dbReference>
<keyword evidence="2" id="KW-0472">Membrane</keyword>
<feature type="domain" description="Peptidase M12B" evidence="4">
    <location>
        <begin position="209"/>
        <end position="436"/>
    </location>
</feature>
<protein>
    <submittedName>
        <fullName evidence="5">Disintegrin and metalloproteinase domain-containing protein 10</fullName>
    </submittedName>
</protein>
<feature type="binding site" evidence="1">
    <location>
        <position position="377"/>
    </location>
    <ligand>
        <name>Zn(2+)</name>
        <dbReference type="ChEBI" id="CHEBI:29105"/>
        <note>catalytic</note>
    </ligand>
</feature>
<evidence type="ECO:0000313" key="5">
    <source>
        <dbReference type="EMBL" id="TSK53754.1"/>
    </source>
</evidence>
<dbReference type="Pfam" id="PF13574">
    <property type="entry name" value="Reprolysin_2"/>
    <property type="match status" value="1"/>
</dbReference>
<gene>
    <name evidence="5" type="ORF">Baya_3314</name>
</gene>
<dbReference type="EMBL" id="VCAZ01000015">
    <property type="protein sequence ID" value="TSK53754.1"/>
    <property type="molecule type" value="Genomic_DNA"/>
</dbReference>
<evidence type="ECO:0000313" key="6">
    <source>
        <dbReference type="Proteomes" id="UP000319801"/>
    </source>
</evidence>
<evidence type="ECO:0000256" key="3">
    <source>
        <dbReference type="SAM" id="SignalP"/>
    </source>
</evidence>
<keyword evidence="6" id="KW-1185">Reference proteome</keyword>
<keyword evidence="2" id="KW-1133">Transmembrane helix</keyword>
<evidence type="ECO:0000259" key="4">
    <source>
        <dbReference type="PROSITE" id="PS50215"/>
    </source>
</evidence>
<comment type="caution">
    <text evidence="5">The sequence shown here is derived from an EMBL/GenBank/DDBJ whole genome shotgun (WGS) entry which is preliminary data.</text>
</comment>
<feature type="transmembrane region" description="Helical" evidence="2">
    <location>
        <begin position="562"/>
        <end position="584"/>
    </location>
</feature>
<dbReference type="InterPro" id="IPR001590">
    <property type="entry name" value="Peptidase_M12B"/>
</dbReference>
<feature type="active site" evidence="1">
    <location>
        <position position="368"/>
    </location>
</feature>
<keyword evidence="1" id="KW-0479">Metal-binding</keyword>
<name>A0A556TS95_BAGYA</name>